<feature type="transmembrane region" description="Helical" evidence="8">
    <location>
        <begin position="63"/>
        <end position="88"/>
    </location>
</feature>
<gene>
    <name evidence="10" type="ORF">AYM40_26460</name>
</gene>
<protein>
    <recommendedName>
        <fullName evidence="9">ABC transmembrane type-1 domain-containing protein</fullName>
    </recommendedName>
</protein>
<dbReference type="Gene3D" id="1.10.3720.10">
    <property type="entry name" value="MetI-like"/>
    <property type="match status" value="2"/>
</dbReference>
<evidence type="ECO:0000256" key="4">
    <source>
        <dbReference type="ARBA" id="ARBA00022475"/>
    </source>
</evidence>
<dbReference type="Proteomes" id="UP000076852">
    <property type="component" value="Chromosome 2"/>
</dbReference>
<proteinExistence type="inferred from homology"/>
<feature type="transmembrane region" description="Helical" evidence="8">
    <location>
        <begin position="419"/>
        <end position="443"/>
    </location>
</feature>
<evidence type="ECO:0000259" key="9">
    <source>
        <dbReference type="PROSITE" id="PS50928"/>
    </source>
</evidence>
<evidence type="ECO:0000256" key="8">
    <source>
        <dbReference type="RuleBase" id="RU363032"/>
    </source>
</evidence>
<dbReference type="AlphaFoldDB" id="A0A160FSI8"/>
<dbReference type="InterPro" id="IPR035906">
    <property type="entry name" value="MetI-like_sf"/>
</dbReference>
<keyword evidence="7 8" id="KW-0472">Membrane</keyword>
<keyword evidence="3 8" id="KW-0813">Transport</keyword>
<keyword evidence="11" id="KW-1185">Reference proteome</keyword>
<dbReference type="KEGG" id="buz:AYM40_26460"/>
<feature type="transmembrane region" description="Helical" evidence="8">
    <location>
        <begin position="494"/>
        <end position="520"/>
    </location>
</feature>
<keyword evidence="4" id="KW-1003">Cell membrane</keyword>
<evidence type="ECO:0000256" key="6">
    <source>
        <dbReference type="ARBA" id="ARBA00022989"/>
    </source>
</evidence>
<feature type="transmembrane region" description="Helical" evidence="8">
    <location>
        <begin position="455"/>
        <end position="474"/>
    </location>
</feature>
<feature type="domain" description="ABC transmembrane type-1" evidence="9">
    <location>
        <begin position="383"/>
        <end position="571"/>
    </location>
</feature>
<comment type="subcellular location">
    <subcellularLocation>
        <location evidence="1 8">Cell membrane</location>
        <topology evidence="1 8">Multi-pass membrane protein</topology>
    </subcellularLocation>
</comment>
<feature type="transmembrane region" description="Helical" evidence="8">
    <location>
        <begin position="100"/>
        <end position="120"/>
    </location>
</feature>
<evidence type="ECO:0000256" key="3">
    <source>
        <dbReference type="ARBA" id="ARBA00022448"/>
    </source>
</evidence>
<keyword evidence="6 8" id="KW-1133">Transmembrane helix</keyword>
<dbReference type="GO" id="GO:0005886">
    <property type="term" value="C:plasma membrane"/>
    <property type="evidence" value="ECO:0007669"/>
    <property type="project" value="UniProtKB-SubCell"/>
</dbReference>
<dbReference type="CDD" id="cd06261">
    <property type="entry name" value="TM_PBP2"/>
    <property type="match status" value="2"/>
</dbReference>
<dbReference type="PANTHER" id="PTHR42929">
    <property type="entry name" value="INNER MEMBRANE ABC TRANSPORTER PERMEASE PROTEIN YDCU-RELATED-RELATED"/>
    <property type="match status" value="1"/>
</dbReference>
<feature type="transmembrane region" description="Helical" evidence="8">
    <location>
        <begin position="156"/>
        <end position="178"/>
    </location>
</feature>
<evidence type="ECO:0000256" key="7">
    <source>
        <dbReference type="ARBA" id="ARBA00023136"/>
    </source>
</evidence>
<evidence type="ECO:0000256" key="5">
    <source>
        <dbReference type="ARBA" id="ARBA00022692"/>
    </source>
</evidence>
<feature type="transmembrane region" description="Helical" evidence="8">
    <location>
        <begin position="326"/>
        <end position="352"/>
    </location>
</feature>
<evidence type="ECO:0000256" key="1">
    <source>
        <dbReference type="ARBA" id="ARBA00004651"/>
    </source>
</evidence>
<feature type="transmembrane region" description="Helical" evidence="8">
    <location>
        <begin position="258"/>
        <end position="284"/>
    </location>
</feature>
<dbReference type="Pfam" id="PF00528">
    <property type="entry name" value="BPD_transp_1"/>
    <property type="match status" value="2"/>
</dbReference>
<sequence length="589" mass="62886">MQHPALEKTLSRLFPAGRPYMLLLPAALLVTVFLWIPVAGTLLDSVHSSAGWSLRAYEELLGGAFRHIFFSTVVNSVWVTLGCLCLGVPTSYCMARINRPWLLTLTVLAVTGPFFVSALIRSYSWVVVLGNNGLVNGALLSLHLIDQPVRLAYTHLGMIVAMVQVELPLFILPAYSVMRRVPPDLRRSAQSLGSDPVTAFLTVFLPLAAPGVIAGCALVFMTSLGFYETPALLGPPGTYFLSQAIEVRVNSLADQSGAAAHAVVLLVLVGGLTSACMSPLLLALSSTSAQQSASPSSGLKSGMQRFYGAVAHSIERVVRRLARFRWPIAISIASFTFMLLIVPLLILFPLAFSSAPFVSFPPPGLSAKWFTSYLSSAQWVDSTLQSLFIGLTSAALATVAGGLAVLGGARLSAKLRLAVFVNGAVPLVISPIVMAVAMFYLAARLGLIGSPLAFISAYAVMGLPYPIFVIGAALTRLDPSLSRAATSLGATAPVVLRTVIVPLLGAAILSGFVFAFLIGFNDVDVALFLNSSSMKTLPLLMLEDIREEITPRPAAVAVVLIFGTASFFLVCSVMRKIYRKILDFVRNFY</sequence>
<feature type="transmembrane region" description="Helical" evidence="8">
    <location>
        <begin position="199"/>
        <end position="227"/>
    </location>
</feature>
<name>A0A160FSI8_9BURK</name>
<keyword evidence="5 8" id="KW-0812">Transmembrane</keyword>
<feature type="domain" description="ABC transmembrane type-1" evidence="9">
    <location>
        <begin position="69"/>
        <end position="274"/>
    </location>
</feature>
<reference evidence="10 11" key="1">
    <citation type="journal article" date="2016" name="Gene">
        <title>PacBio SMRT assembly of a complex multi-replicon genome reveals chlorocatechol degradative operon in a region of genome plasticity.</title>
        <authorList>
            <person name="Ricker N."/>
            <person name="Shen S.Y."/>
            <person name="Goordial J."/>
            <person name="Jin S."/>
            <person name="Fulthorpe R.R."/>
        </authorList>
    </citation>
    <scope>NUCLEOTIDE SEQUENCE [LARGE SCALE GENOMIC DNA]</scope>
    <source>
        <strain evidence="10 11">OLGA172</strain>
    </source>
</reference>
<feature type="transmembrane region" description="Helical" evidence="8">
    <location>
        <begin position="20"/>
        <end position="43"/>
    </location>
</feature>
<dbReference type="InterPro" id="IPR000515">
    <property type="entry name" value="MetI-like"/>
</dbReference>
<evidence type="ECO:0000313" key="10">
    <source>
        <dbReference type="EMBL" id="ANB75852.1"/>
    </source>
</evidence>
<feature type="transmembrane region" description="Helical" evidence="8">
    <location>
        <begin position="387"/>
        <end position="407"/>
    </location>
</feature>
<dbReference type="SUPFAM" id="SSF161098">
    <property type="entry name" value="MetI-like"/>
    <property type="match status" value="2"/>
</dbReference>
<dbReference type="PANTHER" id="PTHR42929:SF5">
    <property type="entry name" value="ABC TRANSPORTER PERMEASE PROTEIN"/>
    <property type="match status" value="1"/>
</dbReference>
<comment type="similarity">
    <text evidence="2">Belongs to the binding-protein-dependent transport system permease family. CysTW subfamily.</text>
</comment>
<accession>A0A160FSI8</accession>
<dbReference type="STRING" id="1804984.AYM40_26460"/>
<feature type="transmembrane region" description="Helical" evidence="8">
    <location>
        <begin position="554"/>
        <end position="574"/>
    </location>
</feature>
<dbReference type="GO" id="GO:0055085">
    <property type="term" value="P:transmembrane transport"/>
    <property type="evidence" value="ECO:0007669"/>
    <property type="project" value="InterPro"/>
</dbReference>
<dbReference type="EMBL" id="CP014579">
    <property type="protein sequence ID" value="ANB75852.1"/>
    <property type="molecule type" value="Genomic_DNA"/>
</dbReference>
<evidence type="ECO:0000256" key="2">
    <source>
        <dbReference type="ARBA" id="ARBA00007069"/>
    </source>
</evidence>
<organism evidence="10 11">
    <name type="scientific">Paraburkholderia phytofirmans OLGA172</name>
    <dbReference type="NCBI Taxonomy" id="1417228"/>
    <lineage>
        <taxon>Bacteria</taxon>
        <taxon>Pseudomonadati</taxon>
        <taxon>Pseudomonadota</taxon>
        <taxon>Betaproteobacteria</taxon>
        <taxon>Burkholderiales</taxon>
        <taxon>Burkholderiaceae</taxon>
        <taxon>Paraburkholderia</taxon>
    </lineage>
</organism>
<dbReference type="PROSITE" id="PS50928">
    <property type="entry name" value="ABC_TM1"/>
    <property type="match status" value="2"/>
</dbReference>
<evidence type="ECO:0000313" key="11">
    <source>
        <dbReference type="Proteomes" id="UP000076852"/>
    </source>
</evidence>